<dbReference type="AlphaFoldDB" id="A0A1W0CJG3"/>
<dbReference type="RefSeq" id="WP_043641034.1">
    <property type="nucleotide sequence ID" value="NZ_JBBIGS010000055.1"/>
</dbReference>
<evidence type="ECO:0000313" key="6">
    <source>
        <dbReference type="Proteomes" id="UP000192721"/>
    </source>
</evidence>
<dbReference type="EMBL" id="MUKV01000030">
    <property type="protein sequence ID" value="OQS34879.1"/>
    <property type="molecule type" value="Genomic_DNA"/>
</dbReference>
<keyword evidence="3" id="KW-0812">Transmembrane</keyword>
<dbReference type="PROSITE" id="PS50111">
    <property type="entry name" value="CHEMOTAXIS_TRANSDUC_2"/>
    <property type="match status" value="1"/>
</dbReference>
<accession>A0A1W0CJG3</accession>
<gene>
    <name evidence="5" type="ORF">B0T45_18305</name>
</gene>
<keyword evidence="1 2" id="KW-0807">Transducer</keyword>
<evidence type="ECO:0000313" key="5">
    <source>
        <dbReference type="EMBL" id="OQS34879.1"/>
    </source>
</evidence>
<dbReference type="SMART" id="SM00283">
    <property type="entry name" value="MA"/>
    <property type="match status" value="1"/>
</dbReference>
<dbReference type="InterPro" id="IPR004089">
    <property type="entry name" value="MCPsignal_dom"/>
</dbReference>
<dbReference type="PANTHER" id="PTHR32089">
    <property type="entry name" value="METHYL-ACCEPTING CHEMOTAXIS PROTEIN MCPB"/>
    <property type="match status" value="1"/>
</dbReference>
<sequence length="478" mass="52319">MSQLQHKPPFLRTQLGWCIIGFNLLVAFSLLDGYLFPEIVGHVVDALLLAASIALSLLLWRHSGRIFGLLNTLHEQLGYASSGELHHRATGTRNLGEVGKLAWQLNDFLDLIETYFKEINTCFKAISAGDYSRRPLSQGLPGILASSLGSVNRAIQTMADNDGYIRRNRLSSQLAALNNPHLRKDLASNQSDLEDISQAMADVAAITQDTADGARVSLETAQQLSGHLDTIADSVSSMDTASTALAQEWQGIETSLADISAIADQTNLLALNAAIEAARAGETGRGFAVVADEVRKLAERSKSTANNVQDVLENLSLRIGNMQTQASAAGNVASQVKDSVETFRQRFSSQVEQSQQVMAQVSRVHDKSQLSLQKVGHVIFKQTAYHSIEEAKPMEQSSELQSWLQQQGQQSFGKTRSWSELAATEQQASQHIGAALAVFDQEGPLDEQEIVNRMQKLEQDSGRILRYLDKLGEEKHGQ</sequence>
<keyword evidence="3" id="KW-0472">Membrane</keyword>
<evidence type="ECO:0000256" key="1">
    <source>
        <dbReference type="ARBA" id="ARBA00023224"/>
    </source>
</evidence>
<dbReference type="Proteomes" id="UP000192721">
    <property type="component" value="Unassembled WGS sequence"/>
</dbReference>
<keyword evidence="3" id="KW-1133">Transmembrane helix</keyword>
<reference evidence="5 6" key="1">
    <citation type="submission" date="2017-02" db="EMBL/GenBank/DDBJ databases">
        <title>Chromobacterium haemolyticum H5244.</title>
        <authorList>
            <person name="Gulvik C.A."/>
        </authorList>
    </citation>
    <scope>NUCLEOTIDE SEQUENCE [LARGE SCALE GENOMIC DNA]</scope>
    <source>
        <strain evidence="5 6">H5244</strain>
    </source>
</reference>
<proteinExistence type="predicted"/>
<name>A0A1W0CJG3_9NEIS</name>
<comment type="caution">
    <text evidence="5">The sequence shown here is derived from an EMBL/GenBank/DDBJ whole genome shotgun (WGS) entry which is preliminary data.</text>
</comment>
<dbReference type="Pfam" id="PF00015">
    <property type="entry name" value="MCPsignal"/>
    <property type="match status" value="1"/>
</dbReference>
<feature type="transmembrane region" description="Helical" evidence="3">
    <location>
        <begin position="15"/>
        <end position="36"/>
    </location>
</feature>
<feature type="transmembrane region" description="Helical" evidence="3">
    <location>
        <begin position="42"/>
        <end position="60"/>
    </location>
</feature>
<protein>
    <submittedName>
        <fullName evidence="5">Chemotaxis protein</fullName>
    </submittedName>
</protein>
<feature type="domain" description="Methyl-accepting transducer" evidence="4">
    <location>
        <begin position="186"/>
        <end position="369"/>
    </location>
</feature>
<dbReference type="PANTHER" id="PTHR32089:SF112">
    <property type="entry name" value="LYSOZYME-LIKE PROTEIN-RELATED"/>
    <property type="match status" value="1"/>
</dbReference>
<evidence type="ECO:0000259" key="4">
    <source>
        <dbReference type="PROSITE" id="PS50111"/>
    </source>
</evidence>
<dbReference type="SUPFAM" id="SSF58104">
    <property type="entry name" value="Methyl-accepting chemotaxis protein (MCP) signaling domain"/>
    <property type="match status" value="1"/>
</dbReference>
<dbReference type="Gene3D" id="1.10.287.950">
    <property type="entry name" value="Methyl-accepting chemotaxis protein"/>
    <property type="match status" value="1"/>
</dbReference>
<evidence type="ECO:0000256" key="2">
    <source>
        <dbReference type="PROSITE-ProRule" id="PRU00284"/>
    </source>
</evidence>
<dbReference type="GO" id="GO:0007165">
    <property type="term" value="P:signal transduction"/>
    <property type="evidence" value="ECO:0007669"/>
    <property type="project" value="UniProtKB-KW"/>
</dbReference>
<dbReference type="GO" id="GO:0016020">
    <property type="term" value="C:membrane"/>
    <property type="evidence" value="ECO:0007669"/>
    <property type="project" value="InterPro"/>
</dbReference>
<organism evidence="5 6">
    <name type="scientific">Chromobacterium haemolyticum</name>
    <dbReference type="NCBI Taxonomy" id="394935"/>
    <lineage>
        <taxon>Bacteria</taxon>
        <taxon>Pseudomonadati</taxon>
        <taxon>Pseudomonadota</taxon>
        <taxon>Betaproteobacteria</taxon>
        <taxon>Neisseriales</taxon>
        <taxon>Chromobacteriaceae</taxon>
        <taxon>Chromobacterium</taxon>
    </lineage>
</organism>
<evidence type="ECO:0000256" key="3">
    <source>
        <dbReference type="SAM" id="Phobius"/>
    </source>
</evidence>